<keyword evidence="3" id="KW-1185">Reference proteome</keyword>
<dbReference type="Proteomes" id="UP000605846">
    <property type="component" value="Unassembled WGS sequence"/>
</dbReference>
<dbReference type="AlphaFoldDB" id="A0A8H7BJ79"/>
<dbReference type="InterPro" id="IPR013736">
    <property type="entry name" value="Xaa-Pro_dipept_C"/>
</dbReference>
<gene>
    <name evidence="2" type="ORF">EC973_009477</name>
</gene>
<dbReference type="SUPFAM" id="SSF53474">
    <property type="entry name" value="alpha/beta-Hydrolases"/>
    <property type="match status" value="1"/>
</dbReference>
<dbReference type="EMBL" id="JABAYA010000928">
    <property type="protein sequence ID" value="KAF7720392.1"/>
    <property type="molecule type" value="Genomic_DNA"/>
</dbReference>
<feature type="non-terminal residue" evidence="2">
    <location>
        <position position="1"/>
    </location>
</feature>
<name>A0A8H7BJ79_9FUNG</name>
<dbReference type="GO" id="GO:0008239">
    <property type="term" value="F:dipeptidyl-peptidase activity"/>
    <property type="evidence" value="ECO:0007669"/>
    <property type="project" value="InterPro"/>
</dbReference>
<evidence type="ECO:0000313" key="3">
    <source>
        <dbReference type="Proteomes" id="UP000605846"/>
    </source>
</evidence>
<evidence type="ECO:0000313" key="2">
    <source>
        <dbReference type="EMBL" id="KAF7720392.1"/>
    </source>
</evidence>
<evidence type="ECO:0000259" key="1">
    <source>
        <dbReference type="Pfam" id="PF08530"/>
    </source>
</evidence>
<proteinExistence type="predicted"/>
<dbReference type="InterPro" id="IPR029058">
    <property type="entry name" value="AB_hydrolase_fold"/>
</dbReference>
<dbReference type="Gene3D" id="3.40.50.1820">
    <property type="entry name" value="alpha/beta hydrolase"/>
    <property type="match status" value="1"/>
</dbReference>
<sequence length="173" mass="19959">MDAKGRNLAEDVPAMSEKYPFWNDYWEDKAAKLEKINVPTYILASYSTQLHTAGSIRAFTKINTDKKWLRVHPYFEWYDLYKEDSDKDLARFFDHYLKGHDNGWEATPSVRLTLLGFNQPSVIQRAESEYPLARTRYVKYYLDSSSSTANNKANDIEVGKLLLADSSPTISNS</sequence>
<reference evidence="2" key="1">
    <citation type="submission" date="2020-01" db="EMBL/GenBank/DDBJ databases">
        <title>Genome Sequencing of Three Apophysomyces-Like Fungal Strains Confirms a Novel Fungal Genus in the Mucoromycota with divergent Burkholderia-like Endosymbiotic Bacteria.</title>
        <authorList>
            <person name="Stajich J.E."/>
            <person name="Macias A.M."/>
            <person name="Carter-House D."/>
            <person name="Lovett B."/>
            <person name="Kasson L.R."/>
            <person name="Berry K."/>
            <person name="Grigoriev I."/>
            <person name="Chang Y."/>
            <person name="Spatafora J."/>
            <person name="Kasson M.T."/>
        </authorList>
    </citation>
    <scope>NUCLEOTIDE SEQUENCE</scope>
    <source>
        <strain evidence="2">NRRL A-21654</strain>
    </source>
</reference>
<comment type="caution">
    <text evidence="2">The sequence shown here is derived from an EMBL/GenBank/DDBJ whole genome shotgun (WGS) entry which is preliminary data.</text>
</comment>
<accession>A0A8H7BJ79</accession>
<protein>
    <recommendedName>
        <fullName evidence="1">Xaa-Pro dipeptidyl-peptidase C-terminal domain-containing protein</fullName>
    </recommendedName>
</protein>
<feature type="domain" description="Xaa-Pro dipeptidyl-peptidase C-terminal" evidence="1">
    <location>
        <begin position="102"/>
        <end position="147"/>
    </location>
</feature>
<dbReference type="OrthoDB" id="3943240at2759"/>
<organism evidence="2 3">
    <name type="scientific">Apophysomyces ossiformis</name>
    <dbReference type="NCBI Taxonomy" id="679940"/>
    <lineage>
        <taxon>Eukaryota</taxon>
        <taxon>Fungi</taxon>
        <taxon>Fungi incertae sedis</taxon>
        <taxon>Mucoromycota</taxon>
        <taxon>Mucoromycotina</taxon>
        <taxon>Mucoromycetes</taxon>
        <taxon>Mucorales</taxon>
        <taxon>Mucorineae</taxon>
        <taxon>Mucoraceae</taxon>
        <taxon>Apophysomyces</taxon>
    </lineage>
</organism>
<dbReference type="Pfam" id="PF08530">
    <property type="entry name" value="PepX_C"/>
    <property type="match status" value="1"/>
</dbReference>